<dbReference type="EMBL" id="DWWA01000008">
    <property type="protein sequence ID" value="HJC71448.1"/>
    <property type="molecule type" value="Genomic_DNA"/>
</dbReference>
<reference evidence="3" key="2">
    <citation type="submission" date="2021-04" db="EMBL/GenBank/DDBJ databases">
        <authorList>
            <person name="Gilroy R."/>
        </authorList>
    </citation>
    <scope>NUCLEOTIDE SEQUENCE</scope>
    <source>
        <strain evidence="3">5933</strain>
    </source>
</reference>
<keyword evidence="1" id="KW-1133">Transmembrane helix</keyword>
<sequence>MEVHTLTSESALTELRKYIIKPSIKKNIYLMSGLLVLIGIIAFFTKSYLLTIFCFLGIDIFFLELYVLSKKQIQMTLKRLRELYGTDKIEGKLVFENNTLRTVNFVTNGELPLSYEVMALFAETQNYYALFTKEHQALIVDKQQFTPETKEQFLQLVHEKMPALLIKPRKGK</sequence>
<keyword evidence="1" id="KW-0812">Transmembrane</keyword>
<evidence type="ECO:0000313" key="3">
    <source>
        <dbReference type="EMBL" id="HJC71448.1"/>
    </source>
</evidence>
<name>A0A9D2Q1Y8_9FIRM</name>
<evidence type="ECO:0000256" key="1">
    <source>
        <dbReference type="SAM" id="Phobius"/>
    </source>
</evidence>
<feature type="transmembrane region" description="Helical" evidence="1">
    <location>
        <begin position="27"/>
        <end position="44"/>
    </location>
</feature>
<proteinExistence type="predicted"/>
<accession>A0A9D2Q1Y8</accession>
<reference evidence="3" key="1">
    <citation type="journal article" date="2021" name="PeerJ">
        <title>Extensive microbial diversity within the chicken gut microbiome revealed by metagenomics and culture.</title>
        <authorList>
            <person name="Gilroy R."/>
            <person name="Ravi A."/>
            <person name="Getino M."/>
            <person name="Pursley I."/>
            <person name="Horton D.L."/>
            <person name="Alikhan N.F."/>
            <person name="Baker D."/>
            <person name="Gharbi K."/>
            <person name="Hall N."/>
            <person name="Watson M."/>
            <person name="Adriaenssens E.M."/>
            <person name="Foster-Nyarko E."/>
            <person name="Jarju S."/>
            <person name="Secka A."/>
            <person name="Antonio M."/>
            <person name="Oren A."/>
            <person name="Chaudhuri R.R."/>
            <person name="La Ragione R."/>
            <person name="Hildebrand F."/>
            <person name="Pallen M.J."/>
        </authorList>
    </citation>
    <scope>NUCLEOTIDE SEQUENCE</scope>
    <source>
        <strain evidence="3">5933</strain>
    </source>
</reference>
<dbReference type="AlphaFoldDB" id="A0A9D2Q1Y8"/>
<feature type="transmembrane region" description="Helical" evidence="1">
    <location>
        <begin position="50"/>
        <end position="69"/>
    </location>
</feature>
<dbReference type="Pfam" id="PF14317">
    <property type="entry name" value="YcxB"/>
    <property type="match status" value="1"/>
</dbReference>
<organism evidence="3 4">
    <name type="scientific">Candidatus Ruthenibacterium merdavium</name>
    <dbReference type="NCBI Taxonomy" id="2838752"/>
    <lineage>
        <taxon>Bacteria</taxon>
        <taxon>Bacillati</taxon>
        <taxon>Bacillota</taxon>
        <taxon>Clostridia</taxon>
        <taxon>Eubacteriales</taxon>
        <taxon>Oscillospiraceae</taxon>
        <taxon>Ruthenibacterium</taxon>
    </lineage>
</organism>
<comment type="caution">
    <text evidence="3">The sequence shown here is derived from an EMBL/GenBank/DDBJ whole genome shotgun (WGS) entry which is preliminary data.</text>
</comment>
<protein>
    <submittedName>
        <fullName evidence="3">YcxB family protein</fullName>
    </submittedName>
</protein>
<dbReference type="Proteomes" id="UP000823918">
    <property type="component" value="Unassembled WGS sequence"/>
</dbReference>
<evidence type="ECO:0000259" key="2">
    <source>
        <dbReference type="Pfam" id="PF14317"/>
    </source>
</evidence>
<keyword evidence="1" id="KW-0472">Membrane</keyword>
<gene>
    <name evidence="3" type="ORF">H9698_01460</name>
</gene>
<feature type="domain" description="YcxB-like C-terminal" evidence="2">
    <location>
        <begin position="115"/>
        <end position="156"/>
    </location>
</feature>
<dbReference type="InterPro" id="IPR025588">
    <property type="entry name" value="YcxB-like_C"/>
</dbReference>
<evidence type="ECO:0000313" key="4">
    <source>
        <dbReference type="Proteomes" id="UP000823918"/>
    </source>
</evidence>